<feature type="transmembrane region" description="Helical" evidence="7">
    <location>
        <begin position="530"/>
        <end position="549"/>
    </location>
</feature>
<keyword evidence="3" id="KW-0997">Cell inner membrane</keyword>
<keyword evidence="2" id="KW-1003">Cell membrane</keyword>
<proteinExistence type="predicted"/>
<dbReference type="SUPFAM" id="SSF82693">
    <property type="entry name" value="Multidrug efflux transporter AcrB pore domain, PN1, PN2, PC1 and PC2 subdomains"/>
    <property type="match status" value="4"/>
</dbReference>
<evidence type="ECO:0000256" key="6">
    <source>
        <dbReference type="ARBA" id="ARBA00023136"/>
    </source>
</evidence>
<feature type="transmembrane region" description="Helical" evidence="7">
    <location>
        <begin position="856"/>
        <end position="873"/>
    </location>
</feature>
<evidence type="ECO:0000256" key="1">
    <source>
        <dbReference type="ARBA" id="ARBA00022448"/>
    </source>
</evidence>
<dbReference type="PANTHER" id="PTHR32063">
    <property type="match status" value="1"/>
</dbReference>
<organism evidence="8 9">
    <name type="scientific">Chromobacterium phragmitis</name>
    <dbReference type="NCBI Taxonomy" id="2202141"/>
    <lineage>
        <taxon>Bacteria</taxon>
        <taxon>Pseudomonadati</taxon>
        <taxon>Pseudomonadota</taxon>
        <taxon>Betaproteobacteria</taxon>
        <taxon>Neisseriales</taxon>
        <taxon>Chromobacteriaceae</taxon>
        <taxon>Chromobacterium</taxon>
    </lineage>
</organism>
<feature type="transmembrane region" description="Helical" evidence="7">
    <location>
        <begin position="337"/>
        <end position="353"/>
    </location>
</feature>
<dbReference type="SUPFAM" id="SSF82714">
    <property type="entry name" value="Multidrug efflux transporter AcrB TolC docking domain, DN and DC subdomains"/>
    <property type="match status" value="2"/>
</dbReference>
<feature type="transmembrane region" description="Helical" evidence="7">
    <location>
        <begin position="984"/>
        <end position="1010"/>
    </location>
</feature>
<evidence type="ECO:0000256" key="4">
    <source>
        <dbReference type="ARBA" id="ARBA00022692"/>
    </source>
</evidence>
<dbReference type="InterPro" id="IPR001036">
    <property type="entry name" value="Acrflvin-R"/>
</dbReference>
<gene>
    <name evidence="8" type="ORF">ABI908_01995</name>
</gene>
<dbReference type="PANTHER" id="PTHR32063:SF34">
    <property type="entry name" value="MULTIDRUG RESISTANCE PROTEIN MDTC"/>
    <property type="match status" value="1"/>
</dbReference>
<evidence type="ECO:0000256" key="5">
    <source>
        <dbReference type="ARBA" id="ARBA00022989"/>
    </source>
</evidence>
<dbReference type="Gene3D" id="3.30.70.1320">
    <property type="entry name" value="Multidrug efflux transporter AcrB pore domain like"/>
    <property type="match status" value="1"/>
</dbReference>
<accession>A0ABV0INM1</accession>
<feature type="transmembrane region" description="Helical" evidence="7">
    <location>
        <begin position="906"/>
        <end position="931"/>
    </location>
</feature>
<name>A0ABV0INM1_9NEIS</name>
<protein>
    <submittedName>
        <fullName evidence="8">Multidrug efflux RND transporter permease subunit</fullName>
    </submittedName>
</protein>
<dbReference type="NCBIfam" id="NF033617">
    <property type="entry name" value="RND_permease_2"/>
    <property type="match status" value="1"/>
</dbReference>
<dbReference type="Gene3D" id="3.30.2090.10">
    <property type="entry name" value="Multidrug efflux transporter AcrB TolC docking domain, DN and DC subdomains"/>
    <property type="match status" value="2"/>
</dbReference>
<keyword evidence="4 7" id="KW-0812">Transmembrane</keyword>
<dbReference type="Gene3D" id="3.30.70.1430">
    <property type="entry name" value="Multidrug efflux transporter AcrB pore domain"/>
    <property type="match status" value="2"/>
</dbReference>
<keyword evidence="6 7" id="KW-0472">Membrane</keyword>
<comment type="caution">
    <text evidence="8">The sequence shown here is derived from an EMBL/GenBank/DDBJ whole genome shotgun (WGS) entry which is preliminary data.</text>
</comment>
<evidence type="ECO:0000313" key="9">
    <source>
        <dbReference type="Proteomes" id="UP001462502"/>
    </source>
</evidence>
<keyword evidence="1" id="KW-0813">Transport</keyword>
<keyword evidence="9" id="KW-1185">Reference proteome</keyword>
<evidence type="ECO:0000256" key="7">
    <source>
        <dbReference type="SAM" id="Phobius"/>
    </source>
</evidence>
<dbReference type="Gene3D" id="1.20.1640.10">
    <property type="entry name" value="Multidrug efflux transporter AcrB transmembrane domain"/>
    <property type="match status" value="2"/>
</dbReference>
<keyword evidence="5 7" id="KW-1133">Transmembrane helix</keyword>
<feature type="transmembrane region" description="Helical" evidence="7">
    <location>
        <begin position="463"/>
        <end position="486"/>
    </location>
</feature>
<dbReference type="RefSeq" id="WP_347937632.1">
    <property type="nucleotide sequence ID" value="NZ_JBDXMI010000001.1"/>
</dbReference>
<feature type="transmembrane region" description="Helical" evidence="7">
    <location>
        <begin position="431"/>
        <end position="457"/>
    </location>
</feature>
<dbReference type="EMBL" id="JBDXMI010000001">
    <property type="protein sequence ID" value="MEO9382889.1"/>
    <property type="molecule type" value="Genomic_DNA"/>
</dbReference>
<dbReference type="InterPro" id="IPR027463">
    <property type="entry name" value="AcrB_DN_DC_subdom"/>
</dbReference>
<dbReference type="Gene3D" id="3.30.70.1440">
    <property type="entry name" value="Multidrug efflux transporter AcrB pore domain"/>
    <property type="match status" value="1"/>
</dbReference>
<dbReference type="PRINTS" id="PR00702">
    <property type="entry name" value="ACRIFLAVINRP"/>
</dbReference>
<reference evidence="8 9" key="1">
    <citation type="submission" date="2024-05" db="EMBL/GenBank/DDBJ databases">
        <authorList>
            <person name="De Oliveira J.P."/>
            <person name="Noriler S.A."/>
            <person name="De Oliveira A.G."/>
            <person name="Sipoli D.S."/>
        </authorList>
    </citation>
    <scope>NUCLEOTIDE SEQUENCE [LARGE SCALE GENOMIC DNA]</scope>
    <source>
        <strain evidence="8 9">LABIM192</strain>
    </source>
</reference>
<evidence type="ECO:0000313" key="8">
    <source>
        <dbReference type="EMBL" id="MEO9382889.1"/>
    </source>
</evidence>
<feature type="transmembrane region" description="Helical" evidence="7">
    <location>
        <begin position="360"/>
        <end position="381"/>
    </location>
</feature>
<sequence>MIPSEPFIRRPVATTLLTLAILLAGAIALKLLPVSPLPQVDFPTISVSAKLPGASPETMAATVATPLERALGRIAGVTEMTSTSALGSTNVTLQFDLDRDINGAARDVQAAINAARSLLPTGMPSNPTYRKVNPADAPIMILALTSDNLSRGQMYDAADSILGQKLSQVDGIGNVVIGGGAQPAVRVEMNPMQLNHYGIGMETVRAAITGTNANKPKGFLENDARHWQIQANDQAGQASDYQPLIISYKNGAAVRISDVAEVKDSVVDLRNAGMLGKQPAVMLILFRQPGANIIETVDRVKAMLPKLQASIPAAIQINEVMDRTPTIRASLSEVERSLAISVALVILVVFLFLRNGRATAIPAITVPVSLVGTFAVMYLAGFSLNNLSLMALTIATGFVVDDTIVVLENISRHIEAGMKPFQAALRGAREVGFTVVSMSISLIAVFLPILLMGGIIGRLFREFAVTLSVAILVSLLVSLTTTPMLCSRWLKAHEAHREPGRLFQWSERAFDAMLNGYRRSLSWALRHSRLMMAVLAATIALNVFLYAVIAKGFFPQQDTGRLMGMIRADQNISFQAMQQKLQRFIDVVGADPAVDKVVGFTGGGKRNGANMFVSLKPLSERKESADQVIARLRKKLSHEPGAQLFLQAVQDIRIGGRSSNAQYQYTLQGDDLAALQEWTPKVQQALSKIPILADINSDQEVRGLQTTLAFDRDAMARLGLTQAQVDSVLNDAFGQRQVSTIYNALNQYRVVLEVAPEYWQSPEALRNIYLQTPGGQPTPLSAFASWKPTNTSLSVNHQGQFAATTISFNLPAGVSLSDATTAIDDALADIGLPSSIHASFQGTAKSFQASLDSQPLLILAALIAVYIVLGMLYESVVHPITILSTLPSAGVGALLALMATGGEFNIIALIGVLLLIGIVKKNAIMMIDFALTAEREQALPPRDAIFQACLLRFRPIMMTTMAALFGALPLALGRGDGAELRTPLGISIVGGLLLSQLLTLYTTPIVYLYLDRFRLWCLKWRGNRRHALAGGNEE</sequence>
<evidence type="ECO:0000256" key="3">
    <source>
        <dbReference type="ARBA" id="ARBA00022519"/>
    </source>
</evidence>
<dbReference type="Proteomes" id="UP001462502">
    <property type="component" value="Unassembled WGS sequence"/>
</dbReference>
<evidence type="ECO:0000256" key="2">
    <source>
        <dbReference type="ARBA" id="ARBA00022475"/>
    </source>
</evidence>
<feature type="transmembrane region" description="Helical" evidence="7">
    <location>
        <begin position="951"/>
        <end position="972"/>
    </location>
</feature>
<dbReference type="Pfam" id="PF00873">
    <property type="entry name" value="ACR_tran"/>
    <property type="match status" value="1"/>
</dbReference>
<dbReference type="SUPFAM" id="SSF82866">
    <property type="entry name" value="Multidrug efflux transporter AcrB transmembrane domain"/>
    <property type="match status" value="2"/>
</dbReference>